<evidence type="ECO:0000256" key="2">
    <source>
        <dbReference type="ARBA" id="ARBA00023015"/>
    </source>
</evidence>
<feature type="compositionally biased region" description="Polar residues" evidence="6">
    <location>
        <begin position="97"/>
        <end position="120"/>
    </location>
</feature>
<feature type="compositionally biased region" description="Basic and acidic residues" evidence="6">
    <location>
        <begin position="195"/>
        <end position="205"/>
    </location>
</feature>
<dbReference type="RefSeq" id="XP_032813974.1">
    <property type="nucleotide sequence ID" value="XM_032958083.1"/>
</dbReference>
<evidence type="ECO:0000256" key="4">
    <source>
        <dbReference type="ARBA" id="ARBA00023163"/>
    </source>
</evidence>
<dbReference type="KEGG" id="pmrn:116944459"/>
<feature type="compositionally biased region" description="Pro residues" evidence="6">
    <location>
        <begin position="172"/>
        <end position="183"/>
    </location>
</feature>
<feature type="region of interest" description="Disordered" evidence="6">
    <location>
        <begin position="1"/>
        <end position="215"/>
    </location>
</feature>
<evidence type="ECO:0000256" key="6">
    <source>
        <dbReference type="SAM" id="MobiDB-lite"/>
    </source>
</evidence>
<feature type="compositionally biased region" description="Low complexity" evidence="6">
    <location>
        <begin position="61"/>
        <end position="96"/>
    </location>
</feature>
<feature type="compositionally biased region" description="Polar residues" evidence="6">
    <location>
        <begin position="134"/>
        <end position="152"/>
    </location>
</feature>
<sequence length="280" mass="29236">MTRFETPEVAAGAAPPRHGQPRSQTRRGGQQQHPQGGRGDGLRRPGNAKHGTAAQAMVQFSTSTSSPVSIPSRRSPYLSSTPSPTSQSPPARSPQTIRSPPSRSPQTVHSPPSRSPQTMHSPRSFDPRRSPPSTTNDFCSASSPRQTGSPLSRSPREGGDWPAYAGAKFSEPPSPSVLPPPPVHWVSSTAGGSRKGSDGAAREGDAAEEPAPKISPAKFFEDAGAKSQSAATAAATAVIACALGARFPANGFAAYLPPPHAATYYSEMTSQLKMLLKVQA</sequence>
<evidence type="ECO:0000256" key="1">
    <source>
        <dbReference type="ARBA" id="ARBA00004123"/>
    </source>
</evidence>
<dbReference type="GeneID" id="116944459"/>
<name>A0AAJ7TAS1_PETMA</name>
<dbReference type="GO" id="GO:0005634">
    <property type="term" value="C:nucleus"/>
    <property type="evidence" value="ECO:0007669"/>
    <property type="project" value="UniProtKB-SubCell"/>
</dbReference>
<dbReference type="GO" id="GO:0016071">
    <property type="term" value="P:mRNA metabolic process"/>
    <property type="evidence" value="ECO:0007669"/>
    <property type="project" value="UniProtKB-ARBA"/>
</dbReference>
<dbReference type="Proteomes" id="UP001318040">
    <property type="component" value="Chromosome 21"/>
</dbReference>
<keyword evidence="5" id="KW-0539">Nucleus</keyword>
<evidence type="ECO:0000256" key="3">
    <source>
        <dbReference type="ARBA" id="ARBA00023159"/>
    </source>
</evidence>
<evidence type="ECO:0000313" key="7">
    <source>
        <dbReference type="Proteomes" id="UP001318040"/>
    </source>
</evidence>
<gene>
    <name evidence="8" type="primary">LOC116944459</name>
</gene>
<dbReference type="Pfam" id="PF15365">
    <property type="entry name" value="PNRC"/>
    <property type="match status" value="1"/>
</dbReference>
<organism evidence="7 8">
    <name type="scientific">Petromyzon marinus</name>
    <name type="common">Sea lamprey</name>
    <dbReference type="NCBI Taxonomy" id="7757"/>
    <lineage>
        <taxon>Eukaryota</taxon>
        <taxon>Metazoa</taxon>
        <taxon>Chordata</taxon>
        <taxon>Craniata</taxon>
        <taxon>Vertebrata</taxon>
        <taxon>Cyclostomata</taxon>
        <taxon>Hyperoartia</taxon>
        <taxon>Petromyzontiformes</taxon>
        <taxon>Petromyzontidae</taxon>
        <taxon>Petromyzon</taxon>
    </lineage>
</organism>
<accession>A0AAJ7TAS1</accession>
<keyword evidence="3" id="KW-0010">Activator</keyword>
<evidence type="ECO:0000313" key="8">
    <source>
        <dbReference type="RefSeq" id="XP_032813974.1"/>
    </source>
</evidence>
<protein>
    <submittedName>
        <fullName evidence="8">Extensin-like</fullName>
    </submittedName>
</protein>
<comment type="subcellular location">
    <subcellularLocation>
        <location evidence="1">Nucleus</location>
    </subcellularLocation>
</comment>
<keyword evidence="7" id="KW-1185">Reference proteome</keyword>
<dbReference type="AlphaFoldDB" id="A0AAJ7TAS1"/>
<keyword evidence="2" id="KW-0805">Transcription regulation</keyword>
<reference evidence="8" key="1">
    <citation type="submission" date="2025-08" db="UniProtKB">
        <authorList>
            <consortium name="RefSeq"/>
        </authorList>
    </citation>
    <scope>IDENTIFICATION</scope>
    <source>
        <tissue evidence="8">Sperm</tissue>
    </source>
</reference>
<proteinExistence type="predicted"/>
<evidence type="ECO:0000256" key="5">
    <source>
        <dbReference type="ARBA" id="ARBA00023242"/>
    </source>
</evidence>
<dbReference type="PANTHER" id="PTHR15405">
    <property type="entry name" value="PROLINE-RICH NUCLEAR RECEPTOR COACTIVATOR"/>
    <property type="match status" value="1"/>
</dbReference>
<dbReference type="InterPro" id="IPR028322">
    <property type="entry name" value="PNRC-like_rgn"/>
</dbReference>
<dbReference type="InterPro" id="IPR026780">
    <property type="entry name" value="PNRC1/2"/>
</dbReference>
<feature type="compositionally biased region" description="Low complexity" evidence="6">
    <location>
        <begin position="26"/>
        <end position="35"/>
    </location>
</feature>
<keyword evidence="4" id="KW-0804">Transcription</keyword>